<dbReference type="PANTHER" id="PTHR31247:SF5">
    <property type="entry name" value="DUF4203 DOMAIN-CONTAINING PROTEIN"/>
    <property type="match status" value="1"/>
</dbReference>
<organism evidence="11 12">
    <name type="scientific">Mucor lusitanicus CBS 277.49</name>
    <dbReference type="NCBI Taxonomy" id="747725"/>
    <lineage>
        <taxon>Eukaryota</taxon>
        <taxon>Fungi</taxon>
        <taxon>Fungi incertae sedis</taxon>
        <taxon>Mucoromycota</taxon>
        <taxon>Mucoromycotina</taxon>
        <taxon>Mucoromycetes</taxon>
        <taxon>Mucorales</taxon>
        <taxon>Mucorineae</taxon>
        <taxon>Mucoraceae</taxon>
        <taxon>Mucor</taxon>
    </lineage>
</organism>
<feature type="transmembrane region" description="Helical" evidence="8">
    <location>
        <begin position="171"/>
        <end position="189"/>
    </location>
</feature>
<evidence type="ECO:0000256" key="7">
    <source>
        <dbReference type="SAM" id="MobiDB-lite"/>
    </source>
</evidence>
<evidence type="ECO:0000256" key="3">
    <source>
        <dbReference type="ARBA" id="ARBA00022692"/>
    </source>
</evidence>
<dbReference type="GO" id="GO:0005886">
    <property type="term" value="C:plasma membrane"/>
    <property type="evidence" value="ECO:0007669"/>
    <property type="project" value="TreeGrafter"/>
</dbReference>
<feature type="region of interest" description="Disordered" evidence="7">
    <location>
        <begin position="342"/>
        <end position="369"/>
    </location>
</feature>
<dbReference type="STRING" id="747725.A0A168JPU5"/>
<comment type="subcellular location">
    <subcellularLocation>
        <location evidence="1">Membrane</location>
        <topology evidence="1">Multi-pass membrane protein</topology>
    </subcellularLocation>
</comment>
<feature type="transmembrane region" description="Helical" evidence="8">
    <location>
        <begin position="117"/>
        <end position="135"/>
    </location>
</feature>
<evidence type="ECO:0000256" key="4">
    <source>
        <dbReference type="ARBA" id="ARBA00022989"/>
    </source>
</evidence>
<sequence length="369" mass="39823">MRGIFKWTFICAIIASFLLVSISAHPTPTSLAKRQDDTDVNDYHNSGKTKTSTTASPTSNPSRLPRPGDDGHGSNGNNNGSNGGNNGSSAPQIIAVGGASWYVAVYGTESGISPQMAALGAILIVLGLFLCSMGFRMAKVMFAVMGLLTLGSMTWIALANLRPEAGYSRDSITMICVPVGVGVVGAIAYYLLWTIAMYLTAAFGGFIFAVYIVSWRSDLLIVNLIGRSCFLGGMGVAFAILVYFAHRPIMLFVTSFVGSYIFFFGIDCLARVGFIAGPQKLLNSNPRHLVEYEVSKFVYVLLAMIIVMFLFSFVWQFIFNAAIEFGLHVAAAVKGKKAHEEFHEEHESHHHKEVHEEPAGGGGEGHSNS</sequence>
<accession>A0A168JPU5</accession>
<keyword evidence="3 8" id="KW-0812">Transmembrane</keyword>
<dbReference type="AlphaFoldDB" id="A0A168JPU5"/>
<feature type="transmembrane region" description="Helical" evidence="8">
    <location>
        <begin position="297"/>
        <end position="318"/>
    </location>
</feature>
<dbReference type="EMBL" id="AMYB01000006">
    <property type="protein sequence ID" value="OAD01461.1"/>
    <property type="molecule type" value="Genomic_DNA"/>
</dbReference>
<feature type="domain" description="TM7S3/TM198-like" evidence="10">
    <location>
        <begin position="120"/>
        <end position="317"/>
    </location>
</feature>
<feature type="compositionally biased region" description="Basic and acidic residues" evidence="7">
    <location>
        <begin position="342"/>
        <end position="358"/>
    </location>
</feature>
<evidence type="ECO:0000256" key="1">
    <source>
        <dbReference type="ARBA" id="ARBA00004141"/>
    </source>
</evidence>
<feature type="compositionally biased region" description="Low complexity" evidence="7">
    <location>
        <begin position="46"/>
        <end position="62"/>
    </location>
</feature>
<keyword evidence="12" id="KW-1185">Reference proteome</keyword>
<feature type="transmembrane region" description="Helical" evidence="8">
    <location>
        <begin position="220"/>
        <end position="243"/>
    </location>
</feature>
<dbReference type="InterPro" id="IPR040236">
    <property type="entry name" value="TMEM198"/>
</dbReference>
<dbReference type="OrthoDB" id="102260at2759"/>
<dbReference type="Pfam" id="PF13886">
    <property type="entry name" value="TM7S3_TM198"/>
    <property type="match status" value="1"/>
</dbReference>
<dbReference type="InterPro" id="IPR025256">
    <property type="entry name" value="TM7S3/TM198-like_dom"/>
</dbReference>
<reference evidence="11 12" key="1">
    <citation type="submission" date="2015-06" db="EMBL/GenBank/DDBJ databases">
        <title>Expansion of signal transduction pathways in fungi by whole-genome duplication.</title>
        <authorList>
            <consortium name="DOE Joint Genome Institute"/>
            <person name="Corrochano L.M."/>
            <person name="Kuo A."/>
            <person name="Marcet-Houben M."/>
            <person name="Polaino S."/>
            <person name="Salamov A."/>
            <person name="Villalobos J.M."/>
            <person name="Alvarez M.I."/>
            <person name="Avalos J."/>
            <person name="Benito E.P."/>
            <person name="Benoit I."/>
            <person name="Burger G."/>
            <person name="Camino L.P."/>
            <person name="Canovas D."/>
            <person name="Cerda-Olmedo E."/>
            <person name="Cheng J.-F."/>
            <person name="Dominguez A."/>
            <person name="Elias M."/>
            <person name="Eslava A.P."/>
            <person name="Glaser F."/>
            <person name="Grimwood J."/>
            <person name="Gutierrez G."/>
            <person name="Heitman J."/>
            <person name="Henrissat B."/>
            <person name="Iturriaga E.A."/>
            <person name="Lang B.F."/>
            <person name="Lavin J.L."/>
            <person name="Lee S."/>
            <person name="Li W."/>
            <person name="Lindquist E."/>
            <person name="Lopez-Garcia S."/>
            <person name="Luque E.M."/>
            <person name="Marcos A.T."/>
            <person name="Martin J."/>
            <person name="Mccluskey K."/>
            <person name="Medina H.R."/>
            <person name="Miralles-Duran A."/>
            <person name="Miyazaki A."/>
            <person name="Munoz-Torres E."/>
            <person name="Oguiza J.A."/>
            <person name="Ohm R."/>
            <person name="Olmedo M."/>
            <person name="Orejas M."/>
            <person name="Ortiz-Castellanos L."/>
            <person name="Pisabarro A.G."/>
            <person name="Rodriguez-Romero J."/>
            <person name="Ruiz-Herrera J."/>
            <person name="Ruiz-Vazquez R."/>
            <person name="Sanz C."/>
            <person name="Schackwitz W."/>
            <person name="Schmutz J."/>
            <person name="Shahriari M."/>
            <person name="Shelest E."/>
            <person name="Silva-Franco F."/>
            <person name="Soanes D."/>
            <person name="Syed K."/>
            <person name="Tagua V.G."/>
            <person name="Talbot N.J."/>
            <person name="Thon M."/>
            <person name="De Vries R.P."/>
            <person name="Wiebenga A."/>
            <person name="Yadav J.S."/>
            <person name="Braun E.L."/>
            <person name="Baker S."/>
            <person name="Garre V."/>
            <person name="Horwitz B."/>
            <person name="Torres-Martinez S."/>
            <person name="Idnurm A."/>
            <person name="Herrera-Estrella A."/>
            <person name="Gabaldon T."/>
            <person name="Grigoriev I.V."/>
        </authorList>
    </citation>
    <scope>NUCLEOTIDE SEQUENCE [LARGE SCALE GENOMIC DNA]</scope>
    <source>
        <strain evidence="11 12">CBS 277.49</strain>
    </source>
</reference>
<evidence type="ECO:0000256" key="6">
    <source>
        <dbReference type="ARBA" id="ARBA00049737"/>
    </source>
</evidence>
<keyword evidence="9" id="KW-0732">Signal</keyword>
<feature type="signal peptide" evidence="9">
    <location>
        <begin position="1"/>
        <end position="24"/>
    </location>
</feature>
<feature type="transmembrane region" description="Helical" evidence="8">
    <location>
        <begin position="141"/>
        <end position="159"/>
    </location>
</feature>
<dbReference type="VEuPathDB" id="FungiDB:MUCCIDRAFT_165338"/>
<comment type="similarity">
    <text evidence="2">Belongs to the TMEM198 family.</text>
</comment>
<proteinExistence type="inferred from homology"/>
<evidence type="ECO:0000313" key="12">
    <source>
        <dbReference type="Proteomes" id="UP000077051"/>
    </source>
</evidence>
<comment type="caution">
    <text evidence="11">The sequence shown here is derived from an EMBL/GenBank/DDBJ whole genome shotgun (WGS) entry which is preliminary data.</text>
</comment>
<gene>
    <name evidence="11" type="ORF">MUCCIDRAFT_165338</name>
</gene>
<feature type="region of interest" description="Disordered" evidence="7">
    <location>
        <begin position="28"/>
        <end position="87"/>
    </location>
</feature>
<evidence type="ECO:0000256" key="9">
    <source>
        <dbReference type="SAM" id="SignalP"/>
    </source>
</evidence>
<feature type="transmembrane region" description="Helical" evidence="8">
    <location>
        <begin position="249"/>
        <end position="276"/>
    </location>
</feature>
<keyword evidence="5 8" id="KW-0472">Membrane</keyword>
<feature type="transmembrane region" description="Helical" evidence="8">
    <location>
        <begin position="195"/>
        <end position="213"/>
    </location>
</feature>
<evidence type="ECO:0000259" key="10">
    <source>
        <dbReference type="Pfam" id="PF13886"/>
    </source>
</evidence>
<dbReference type="PANTHER" id="PTHR31247">
    <property type="entry name" value="TRANSMEMBRANE PROTEIN 198 FAMILY MEMBER"/>
    <property type="match status" value="1"/>
</dbReference>
<evidence type="ECO:0000256" key="2">
    <source>
        <dbReference type="ARBA" id="ARBA00006244"/>
    </source>
</evidence>
<feature type="chain" id="PRO_5007898205" description="Transmembrane protein 198" evidence="9">
    <location>
        <begin position="25"/>
        <end position="369"/>
    </location>
</feature>
<evidence type="ECO:0000256" key="8">
    <source>
        <dbReference type="SAM" id="Phobius"/>
    </source>
</evidence>
<name>A0A168JPU5_MUCCL</name>
<dbReference type="Proteomes" id="UP000077051">
    <property type="component" value="Unassembled WGS sequence"/>
</dbReference>
<feature type="compositionally biased region" description="Gly residues" evidence="7">
    <location>
        <begin position="359"/>
        <end position="369"/>
    </location>
</feature>
<evidence type="ECO:0000256" key="5">
    <source>
        <dbReference type="ARBA" id="ARBA00023136"/>
    </source>
</evidence>
<protein>
    <recommendedName>
        <fullName evidence="6">Transmembrane protein 198</fullName>
    </recommendedName>
</protein>
<evidence type="ECO:0000313" key="11">
    <source>
        <dbReference type="EMBL" id="OAD01461.1"/>
    </source>
</evidence>
<keyword evidence="4 8" id="KW-1133">Transmembrane helix</keyword>